<dbReference type="SUPFAM" id="SSF52833">
    <property type="entry name" value="Thioredoxin-like"/>
    <property type="match status" value="1"/>
</dbReference>
<evidence type="ECO:0008006" key="4">
    <source>
        <dbReference type="Google" id="ProtNLM"/>
    </source>
</evidence>
<gene>
    <name evidence="2" type="ORF">IAB68_04030</name>
</gene>
<keyword evidence="1" id="KW-1133">Transmembrane helix</keyword>
<sequence length="237" mass="26583">MKNKRKIILLVILLLTLIVLGVLLFLNLNKEDKKTNINTDAVKFKEEYESLNGSEVENGYAYPEVALEDNNPFVYTSVNDAIKALENGTGIIYFGYSSCPWCRNAVNVLQHVNINEILYVDTKNIRDTYEVIDGVLTKTKEGTDGYYKLLELLDSVLEDYLVDGISTGEKRMYVPLVVGVKEGEIVGFHEATVDLNDGQTAYDALTDDQQEELKDVYDEIISKVNANVCDIDSDQGC</sequence>
<reference evidence="2" key="2">
    <citation type="journal article" date="2021" name="PeerJ">
        <title>Extensive microbial diversity within the chicken gut microbiome revealed by metagenomics and culture.</title>
        <authorList>
            <person name="Gilroy R."/>
            <person name="Ravi A."/>
            <person name="Getino M."/>
            <person name="Pursley I."/>
            <person name="Horton D.L."/>
            <person name="Alikhan N.F."/>
            <person name="Baker D."/>
            <person name="Gharbi K."/>
            <person name="Hall N."/>
            <person name="Watson M."/>
            <person name="Adriaenssens E.M."/>
            <person name="Foster-Nyarko E."/>
            <person name="Jarju S."/>
            <person name="Secka A."/>
            <person name="Antonio M."/>
            <person name="Oren A."/>
            <person name="Chaudhuri R.R."/>
            <person name="La Ragione R."/>
            <person name="Hildebrand F."/>
            <person name="Pallen M.J."/>
        </authorList>
    </citation>
    <scope>NUCLEOTIDE SEQUENCE</scope>
    <source>
        <strain evidence="2">CHK193-30670</strain>
    </source>
</reference>
<accession>A0A9D1IN90</accession>
<organism evidence="2 3">
    <name type="scientific">Candidatus Aphodocola excrementigallinarum</name>
    <dbReference type="NCBI Taxonomy" id="2840670"/>
    <lineage>
        <taxon>Bacteria</taxon>
        <taxon>Bacillati</taxon>
        <taxon>Bacillota</taxon>
        <taxon>Bacilli</taxon>
        <taxon>Candidatus Aphodocola</taxon>
    </lineage>
</organism>
<feature type="transmembrane region" description="Helical" evidence="1">
    <location>
        <begin position="7"/>
        <end position="28"/>
    </location>
</feature>
<keyword evidence="1" id="KW-0472">Membrane</keyword>
<evidence type="ECO:0000256" key="1">
    <source>
        <dbReference type="SAM" id="Phobius"/>
    </source>
</evidence>
<dbReference type="InterPro" id="IPR036249">
    <property type="entry name" value="Thioredoxin-like_sf"/>
</dbReference>
<reference evidence="2" key="1">
    <citation type="submission" date="2020-10" db="EMBL/GenBank/DDBJ databases">
        <authorList>
            <person name="Gilroy R."/>
        </authorList>
    </citation>
    <scope>NUCLEOTIDE SEQUENCE</scope>
    <source>
        <strain evidence="2">CHK193-30670</strain>
    </source>
</reference>
<evidence type="ECO:0000313" key="2">
    <source>
        <dbReference type="EMBL" id="HIU40448.1"/>
    </source>
</evidence>
<evidence type="ECO:0000313" key="3">
    <source>
        <dbReference type="Proteomes" id="UP000824074"/>
    </source>
</evidence>
<name>A0A9D1IN90_9FIRM</name>
<protein>
    <recommendedName>
        <fullName evidence="4">Bacteriocin transport accessory protein</fullName>
    </recommendedName>
</protein>
<keyword evidence="1" id="KW-0812">Transmembrane</keyword>
<dbReference type="Proteomes" id="UP000824074">
    <property type="component" value="Unassembled WGS sequence"/>
</dbReference>
<dbReference type="EMBL" id="DVMT01000040">
    <property type="protein sequence ID" value="HIU40448.1"/>
    <property type="molecule type" value="Genomic_DNA"/>
</dbReference>
<comment type="caution">
    <text evidence="2">The sequence shown here is derived from an EMBL/GenBank/DDBJ whole genome shotgun (WGS) entry which is preliminary data.</text>
</comment>
<dbReference type="AlphaFoldDB" id="A0A9D1IN90"/>
<proteinExistence type="predicted"/>
<dbReference type="Gene3D" id="3.40.30.10">
    <property type="entry name" value="Glutaredoxin"/>
    <property type="match status" value="1"/>
</dbReference>